<name>A0AAN8K9V3_PATCE</name>
<dbReference type="PROSITE" id="PS00018">
    <property type="entry name" value="EF_HAND_1"/>
    <property type="match status" value="2"/>
</dbReference>
<proteinExistence type="predicted"/>
<reference evidence="3 4" key="1">
    <citation type="submission" date="2024-01" db="EMBL/GenBank/DDBJ databases">
        <title>The genome of the rayed Mediterranean limpet Patella caerulea (Linnaeus, 1758).</title>
        <authorList>
            <person name="Anh-Thu Weber A."/>
            <person name="Halstead-Nussloch G."/>
        </authorList>
    </citation>
    <scope>NUCLEOTIDE SEQUENCE [LARGE SCALE GENOMIC DNA]</scope>
    <source>
        <strain evidence="3">AATW-2023a</strain>
        <tissue evidence="3">Whole specimen</tissue>
    </source>
</reference>
<protein>
    <recommendedName>
        <fullName evidence="2">EF-hand domain-containing protein</fullName>
    </recommendedName>
</protein>
<dbReference type="InterPro" id="IPR011992">
    <property type="entry name" value="EF-hand-dom_pair"/>
</dbReference>
<evidence type="ECO:0000313" key="4">
    <source>
        <dbReference type="Proteomes" id="UP001347796"/>
    </source>
</evidence>
<feature type="domain" description="EF-hand" evidence="2">
    <location>
        <begin position="9"/>
        <end position="44"/>
    </location>
</feature>
<dbReference type="SUPFAM" id="SSF47473">
    <property type="entry name" value="EF-hand"/>
    <property type="match status" value="1"/>
</dbReference>
<evidence type="ECO:0000256" key="1">
    <source>
        <dbReference type="ARBA" id="ARBA00022837"/>
    </source>
</evidence>
<sequence>MDYNNNNEFDRDDLQTLIHDYDSNGDNEVTVAEFEFHFDMAEPTLAIVAKALFAEYDDNEDGFIDTKDLDGVHDRMDHITKDGKIDHDEFVAYYTELLTLLYVLQSQQGQA</sequence>
<dbReference type="EMBL" id="JAZGQO010000001">
    <property type="protein sequence ID" value="KAK6194490.1"/>
    <property type="molecule type" value="Genomic_DNA"/>
</dbReference>
<evidence type="ECO:0000259" key="2">
    <source>
        <dbReference type="PROSITE" id="PS50222"/>
    </source>
</evidence>
<evidence type="ECO:0000313" key="3">
    <source>
        <dbReference type="EMBL" id="KAK6194490.1"/>
    </source>
</evidence>
<dbReference type="PROSITE" id="PS50222">
    <property type="entry name" value="EF_HAND_2"/>
    <property type="match status" value="1"/>
</dbReference>
<organism evidence="3 4">
    <name type="scientific">Patella caerulea</name>
    <name type="common">Rayed Mediterranean limpet</name>
    <dbReference type="NCBI Taxonomy" id="87958"/>
    <lineage>
        <taxon>Eukaryota</taxon>
        <taxon>Metazoa</taxon>
        <taxon>Spiralia</taxon>
        <taxon>Lophotrochozoa</taxon>
        <taxon>Mollusca</taxon>
        <taxon>Gastropoda</taxon>
        <taxon>Patellogastropoda</taxon>
        <taxon>Patelloidea</taxon>
        <taxon>Patellidae</taxon>
        <taxon>Patella</taxon>
    </lineage>
</organism>
<dbReference type="InterPro" id="IPR002048">
    <property type="entry name" value="EF_hand_dom"/>
</dbReference>
<keyword evidence="4" id="KW-1185">Reference proteome</keyword>
<gene>
    <name evidence="3" type="ORF">SNE40_000116</name>
</gene>
<dbReference type="GO" id="GO:0005509">
    <property type="term" value="F:calcium ion binding"/>
    <property type="evidence" value="ECO:0007669"/>
    <property type="project" value="InterPro"/>
</dbReference>
<dbReference type="Pfam" id="PF13202">
    <property type="entry name" value="EF-hand_5"/>
    <property type="match status" value="1"/>
</dbReference>
<keyword evidence="1" id="KW-0106">Calcium</keyword>
<accession>A0AAN8K9V3</accession>
<dbReference type="InterPro" id="IPR018247">
    <property type="entry name" value="EF_Hand_1_Ca_BS"/>
</dbReference>
<dbReference type="AlphaFoldDB" id="A0AAN8K9V3"/>
<comment type="caution">
    <text evidence="3">The sequence shown here is derived from an EMBL/GenBank/DDBJ whole genome shotgun (WGS) entry which is preliminary data.</text>
</comment>
<dbReference type="Proteomes" id="UP001347796">
    <property type="component" value="Unassembled WGS sequence"/>
</dbReference>
<dbReference type="Gene3D" id="1.10.238.10">
    <property type="entry name" value="EF-hand"/>
    <property type="match status" value="1"/>
</dbReference>